<keyword evidence="7" id="KW-0788">Thiol protease</keyword>
<reference evidence="10 11" key="1">
    <citation type="journal article" date="2019" name="Commun. Biol.">
        <title>The bagworm genome reveals a unique fibroin gene that provides high tensile strength.</title>
        <authorList>
            <person name="Kono N."/>
            <person name="Nakamura H."/>
            <person name="Ohtoshi R."/>
            <person name="Tomita M."/>
            <person name="Numata K."/>
            <person name="Arakawa K."/>
        </authorList>
    </citation>
    <scope>NUCLEOTIDE SEQUENCE [LARGE SCALE GENOMIC DNA]</scope>
</reference>
<evidence type="ECO:0000256" key="8">
    <source>
        <dbReference type="SAM" id="MobiDB-lite"/>
    </source>
</evidence>
<dbReference type="InterPro" id="IPR029346">
    <property type="entry name" value="USP_C"/>
</dbReference>
<comment type="catalytic activity">
    <reaction evidence="1">
        <text>Thiol-dependent hydrolysis of ester, thioester, amide, peptide and isopeptide bonds formed by the C-terminal Gly of ubiquitin (a 76-residue protein attached to proteins as an intracellular targeting signal).</text>
        <dbReference type="EC" id="3.4.19.12"/>
    </reaction>
</comment>
<dbReference type="GO" id="GO:0004843">
    <property type="term" value="F:cysteine-type deubiquitinase activity"/>
    <property type="evidence" value="ECO:0007669"/>
    <property type="project" value="UniProtKB-EC"/>
</dbReference>
<keyword evidence="4" id="KW-0645">Protease</keyword>
<gene>
    <name evidence="10" type="primary">Usp7</name>
    <name evidence="10" type="ORF">EVAR_65912_1</name>
</gene>
<protein>
    <recommendedName>
        <fullName evidence="3">ubiquitinyl hydrolase 1</fullName>
        <ecNumber evidence="3">3.4.19.12</ecNumber>
    </recommendedName>
</protein>
<dbReference type="Proteomes" id="UP000299102">
    <property type="component" value="Unassembled WGS sequence"/>
</dbReference>
<feature type="domain" description="Ubiquitin carboxyl-terminal hydrolase C-terminal" evidence="9">
    <location>
        <begin position="4"/>
        <end position="109"/>
    </location>
</feature>
<dbReference type="GO" id="GO:0006508">
    <property type="term" value="P:proteolysis"/>
    <property type="evidence" value="ECO:0007669"/>
    <property type="project" value="UniProtKB-KW"/>
</dbReference>
<sequence>MDIEHLRKLRIVEVSCHKVLPGPDPDLTLDQVIMAPPKLYRIEEIPRDELHLQDDEMLVPCAHFHKQVYATFGIPFYVRVKHHESLQSLKDRLQKKLDIPDKEWEKIRQAGRGSGWSTSIRHRSAHASTISRKRSRSTTERQTGFDRQARTPLSTGIAKRADIRTRQPRANVAKRDAWFTLSPSEQGSGQRENVNTTLPLLLALLRALPGAPAIVGFSCGSQRTGSASGSACLHSALSLTCHLAFDREDVLFFCFCPGLEVGIYYA</sequence>
<evidence type="ECO:0000259" key="9">
    <source>
        <dbReference type="Pfam" id="PF14533"/>
    </source>
</evidence>
<dbReference type="Pfam" id="PF14533">
    <property type="entry name" value="USP7_C2"/>
    <property type="match status" value="1"/>
</dbReference>
<evidence type="ECO:0000256" key="5">
    <source>
        <dbReference type="ARBA" id="ARBA00022786"/>
    </source>
</evidence>
<evidence type="ECO:0000256" key="3">
    <source>
        <dbReference type="ARBA" id="ARBA00012759"/>
    </source>
</evidence>
<keyword evidence="5" id="KW-0833">Ubl conjugation pathway</keyword>
<comment type="similarity">
    <text evidence="2">Belongs to the peptidase C19 family.</text>
</comment>
<keyword evidence="6 10" id="KW-0378">Hydrolase</keyword>
<dbReference type="EC" id="3.4.19.12" evidence="3"/>
<feature type="region of interest" description="Disordered" evidence="8">
    <location>
        <begin position="114"/>
        <end position="151"/>
    </location>
</feature>
<keyword evidence="11" id="KW-1185">Reference proteome</keyword>
<evidence type="ECO:0000256" key="7">
    <source>
        <dbReference type="ARBA" id="ARBA00022807"/>
    </source>
</evidence>
<dbReference type="STRING" id="151549.A0A4C1ZXE3"/>
<evidence type="ECO:0000256" key="2">
    <source>
        <dbReference type="ARBA" id="ARBA00009085"/>
    </source>
</evidence>
<proteinExistence type="inferred from homology"/>
<dbReference type="EMBL" id="BGZK01002160">
    <property type="protein sequence ID" value="GBP91325.1"/>
    <property type="molecule type" value="Genomic_DNA"/>
</dbReference>
<feature type="compositionally biased region" description="Basic residues" evidence="8">
    <location>
        <begin position="120"/>
        <end position="136"/>
    </location>
</feature>
<organism evidence="10 11">
    <name type="scientific">Eumeta variegata</name>
    <name type="common">Bagworm moth</name>
    <name type="synonym">Eumeta japonica</name>
    <dbReference type="NCBI Taxonomy" id="151549"/>
    <lineage>
        <taxon>Eukaryota</taxon>
        <taxon>Metazoa</taxon>
        <taxon>Ecdysozoa</taxon>
        <taxon>Arthropoda</taxon>
        <taxon>Hexapoda</taxon>
        <taxon>Insecta</taxon>
        <taxon>Pterygota</taxon>
        <taxon>Neoptera</taxon>
        <taxon>Endopterygota</taxon>
        <taxon>Lepidoptera</taxon>
        <taxon>Glossata</taxon>
        <taxon>Ditrysia</taxon>
        <taxon>Tineoidea</taxon>
        <taxon>Psychidae</taxon>
        <taxon>Oiketicinae</taxon>
        <taxon>Eumeta</taxon>
    </lineage>
</organism>
<name>A0A4C1ZXE3_EUMVA</name>
<evidence type="ECO:0000256" key="6">
    <source>
        <dbReference type="ARBA" id="ARBA00022801"/>
    </source>
</evidence>
<feature type="compositionally biased region" description="Basic and acidic residues" evidence="8">
    <location>
        <begin position="137"/>
        <end position="149"/>
    </location>
</feature>
<evidence type="ECO:0000256" key="4">
    <source>
        <dbReference type="ARBA" id="ARBA00022670"/>
    </source>
</evidence>
<evidence type="ECO:0000313" key="10">
    <source>
        <dbReference type="EMBL" id="GBP91325.1"/>
    </source>
</evidence>
<dbReference type="OrthoDB" id="289038at2759"/>
<evidence type="ECO:0000256" key="1">
    <source>
        <dbReference type="ARBA" id="ARBA00000707"/>
    </source>
</evidence>
<evidence type="ECO:0000313" key="11">
    <source>
        <dbReference type="Proteomes" id="UP000299102"/>
    </source>
</evidence>
<comment type="caution">
    <text evidence="10">The sequence shown here is derived from an EMBL/GenBank/DDBJ whole genome shotgun (WGS) entry which is preliminary data.</text>
</comment>
<accession>A0A4C1ZXE3</accession>
<dbReference type="AlphaFoldDB" id="A0A4C1ZXE3"/>